<dbReference type="GO" id="GO:0005739">
    <property type="term" value="C:mitochondrion"/>
    <property type="evidence" value="ECO:0007669"/>
    <property type="project" value="TreeGrafter"/>
</dbReference>
<dbReference type="GO" id="GO:0030976">
    <property type="term" value="F:thiamine pyrophosphate binding"/>
    <property type="evidence" value="ECO:0007669"/>
    <property type="project" value="InterPro"/>
</dbReference>
<evidence type="ECO:0000313" key="8">
    <source>
        <dbReference type="EMBL" id="KFH45121.1"/>
    </source>
</evidence>
<dbReference type="Proteomes" id="UP000029964">
    <property type="component" value="Unassembled WGS sequence"/>
</dbReference>
<dbReference type="HOGENOM" id="CLU_013748_4_0_1"/>
<evidence type="ECO:0000313" key="9">
    <source>
        <dbReference type="Proteomes" id="UP000029964"/>
    </source>
</evidence>
<dbReference type="GO" id="GO:0000287">
    <property type="term" value="F:magnesium ion binding"/>
    <property type="evidence" value="ECO:0007669"/>
    <property type="project" value="InterPro"/>
</dbReference>
<feature type="domain" description="Thiamine pyrophosphate enzyme N-terminal TPP-binding" evidence="7">
    <location>
        <begin position="87"/>
        <end position="218"/>
    </location>
</feature>
<dbReference type="SUPFAM" id="SSF52518">
    <property type="entry name" value="Thiamin diphosphate-binding fold (THDP-binding)"/>
    <property type="match status" value="2"/>
</dbReference>
<comment type="similarity">
    <text evidence="1 3">Belongs to the TPP enzyme family.</text>
</comment>
<gene>
    <name evidence="8" type="ORF">ACRE_040710</name>
</gene>
<dbReference type="PANTHER" id="PTHR18968:SF164">
    <property type="entry name" value="PYRUVATE DECARBOXYLASE"/>
    <property type="match status" value="1"/>
</dbReference>
<dbReference type="InterPro" id="IPR011766">
    <property type="entry name" value="TPP_enzyme_TPP-bd"/>
</dbReference>
<dbReference type="OrthoDB" id="2867507at2759"/>
<dbReference type="AlphaFoldDB" id="A0A086T6Y9"/>
<accession>A0A086T6Y9</accession>
<dbReference type="InterPro" id="IPR012001">
    <property type="entry name" value="Thiamin_PyroP_enz_TPP-bd_dom"/>
</dbReference>
<dbReference type="InterPro" id="IPR012000">
    <property type="entry name" value="Thiamin_PyroP_enz_cen_dom"/>
</dbReference>
<dbReference type="Gene3D" id="3.40.50.970">
    <property type="match status" value="2"/>
</dbReference>
<name>A0A086T6Y9_HAPC1</name>
<dbReference type="STRING" id="857340.A0A086T6Y9"/>
<dbReference type="Gene3D" id="3.40.50.1220">
    <property type="entry name" value="TPP-binding domain"/>
    <property type="match status" value="1"/>
</dbReference>
<dbReference type="PANTHER" id="PTHR18968">
    <property type="entry name" value="THIAMINE PYROPHOSPHATE ENZYMES"/>
    <property type="match status" value="1"/>
</dbReference>
<keyword evidence="9" id="KW-1185">Reference proteome</keyword>
<dbReference type="EMBL" id="JPKY01000037">
    <property type="protein sequence ID" value="KFH45121.1"/>
    <property type="molecule type" value="Genomic_DNA"/>
</dbReference>
<organism evidence="8 9">
    <name type="scientific">Hapsidospora chrysogenum (strain ATCC 11550 / CBS 779.69 / DSM 880 / IAM 14645 / JCM 23072 / IMI 49137)</name>
    <name type="common">Acremonium chrysogenum</name>
    <dbReference type="NCBI Taxonomy" id="857340"/>
    <lineage>
        <taxon>Eukaryota</taxon>
        <taxon>Fungi</taxon>
        <taxon>Dikarya</taxon>
        <taxon>Ascomycota</taxon>
        <taxon>Pezizomycotina</taxon>
        <taxon>Sordariomycetes</taxon>
        <taxon>Hypocreomycetidae</taxon>
        <taxon>Hypocreales</taxon>
        <taxon>Bionectriaceae</taxon>
        <taxon>Hapsidospora</taxon>
    </lineage>
</organism>
<dbReference type="GO" id="GO:0003984">
    <property type="term" value="F:acetolactate synthase activity"/>
    <property type="evidence" value="ECO:0007669"/>
    <property type="project" value="TreeGrafter"/>
</dbReference>
<feature type="compositionally biased region" description="Low complexity" evidence="4">
    <location>
        <begin position="28"/>
        <end position="47"/>
    </location>
</feature>
<evidence type="ECO:0000256" key="4">
    <source>
        <dbReference type="SAM" id="MobiDB-lite"/>
    </source>
</evidence>
<dbReference type="GO" id="GO:0009097">
    <property type="term" value="P:isoleucine biosynthetic process"/>
    <property type="evidence" value="ECO:0007669"/>
    <property type="project" value="TreeGrafter"/>
</dbReference>
<dbReference type="InterPro" id="IPR029061">
    <property type="entry name" value="THDP-binding"/>
</dbReference>
<evidence type="ECO:0000259" key="5">
    <source>
        <dbReference type="Pfam" id="PF00205"/>
    </source>
</evidence>
<keyword evidence="2 3" id="KW-0786">Thiamine pyrophosphate</keyword>
<proteinExistence type="inferred from homology"/>
<protein>
    <submittedName>
        <fullName evidence="8">Benzoylformate decarboxylase-like protein</fullName>
    </submittedName>
</protein>
<feature type="domain" description="Thiamine pyrophosphate enzyme TPP-binding" evidence="6">
    <location>
        <begin position="495"/>
        <end position="660"/>
    </location>
</feature>
<comment type="caution">
    <text evidence="8">The sequence shown here is derived from an EMBL/GenBank/DDBJ whole genome shotgun (WGS) entry which is preliminary data.</text>
</comment>
<sequence>MAITRIRGAGLAPAAAVWGRRAMAATAAMSTSSSSRAQAATTPAAPRRSSKNASTALGHPRQIAVDVPHKRYASTQSSSPPREMYTASFAFFEAIWEAGITHCFVNLGSDHPSIIEAMVKGHREAKGKFPRIITCPNEMVAMSMADGYARLTGKPQCVIVHVDVGTQGLGAAVHNAATGRAPVFVFSGMSPFTLEGELRGSRTEFIHWLQDVPDQKAILGQYCRYTAEIKTGTNIKQMVNRALQFAKSQPQGPVYLCGAREVMEADIEPYSLRQEHWDPVELGGLPSKAVTAIADALAGAEKPLLITGYAGRNHRIPQALVDLADTIKGLRVIDAGGSDMCFPADHPGWLGLRYGADASIPDADAIVVLDCDVPWIQTRCKPSPDAKIFHIDVDPLKELMPLHYIQSDGRYRADALTAVEQVTAALKASEKLAARDQSAAEKARQEDHAARLKAIEKAAGPLPDGTFGTGHLCRQLRSLCPEDTIWAVEAVTNTGFVHDNIQPTKPGSWINCGGGGLGWSGGGALGIKLATDAESGGKGKGKFVVQVVGDGTYLFTVPGSVYWISKRYNIPVLTIVLNNKGWHAPRRSLLLVHPEGLGSKASNEEINISFDPVPDYAGIAAAAGSGEVHAMKVERAEDLESVLRDAVAKVQGGQTTVVDCKVVPDC</sequence>
<dbReference type="Pfam" id="PF02775">
    <property type="entry name" value="TPP_enzyme_C"/>
    <property type="match status" value="1"/>
</dbReference>
<evidence type="ECO:0000256" key="1">
    <source>
        <dbReference type="ARBA" id="ARBA00007812"/>
    </source>
</evidence>
<feature type="domain" description="Thiamine pyrophosphate enzyme central" evidence="5">
    <location>
        <begin position="291"/>
        <end position="395"/>
    </location>
</feature>
<evidence type="ECO:0000259" key="7">
    <source>
        <dbReference type="Pfam" id="PF02776"/>
    </source>
</evidence>
<feature type="region of interest" description="Disordered" evidence="4">
    <location>
        <begin position="28"/>
        <end position="60"/>
    </location>
</feature>
<evidence type="ECO:0000256" key="2">
    <source>
        <dbReference type="ARBA" id="ARBA00023052"/>
    </source>
</evidence>
<reference evidence="9" key="1">
    <citation type="journal article" date="2014" name="Genome Announc.">
        <title>Genome sequence and annotation of Acremonium chrysogenum, producer of the beta-lactam antibiotic cephalosporin C.</title>
        <authorList>
            <person name="Terfehr D."/>
            <person name="Dahlmann T.A."/>
            <person name="Specht T."/>
            <person name="Zadra I."/>
            <person name="Kuernsteiner H."/>
            <person name="Kueck U."/>
        </authorList>
    </citation>
    <scope>NUCLEOTIDE SEQUENCE [LARGE SCALE GENOMIC DNA]</scope>
    <source>
        <strain evidence="9">ATCC 11550 / CBS 779.69 / DSM 880 / IAM 14645 / JCM 23072 / IMI 49137</strain>
    </source>
</reference>
<evidence type="ECO:0000259" key="6">
    <source>
        <dbReference type="Pfam" id="PF02775"/>
    </source>
</evidence>
<dbReference type="Pfam" id="PF00205">
    <property type="entry name" value="TPP_enzyme_M"/>
    <property type="match status" value="1"/>
</dbReference>
<dbReference type="InterPro" id="IPR045229">
    <property type="entry name" value="TPP_enz"/>
</dbReference>
<dbReference type="SUPFAM" id="SSF52467">
    <property type="entry name" value="DHS-like NAD/FAD-binding domain"/>
    <property type="match status" value="1"/>
</dbReference>
<dbReference type="GO" id="GO:0050660">
    <property type="term" value="F:flavin adenine dinucleotide binding"/>
    <property type="evidence" value="ECO:0007669"/>
    <property type="project" value="TreeGrafter"/>
</dbReference>
<dbReference type="CDD" id="cd07035">
    <property type="entry name" value="TPP_PYR_POX_like"/>
    <property type="match status" value="1"/>
</dbReference>
<dbReference type="Pfam" id="PF02776">
    <property type="entry name" value="TPP_enzyme_N"/>
    <property type="match status" value="1"/>
</dbReference>
<dbReference type="GO" id="GO:0005948">
    <property type="term" value="C:acetolactate synthase complex"/>
    <property type="evidence" value="ECO:0007669"/>
    <property type="project" value="TreeGrafter"/>
</dbReference>
<dbReference type="InterPro" id="IPR029035">
    <property type="entry name" value="DHS-like_NAD/FAD-binding_dom"/>
</dbReference>
<dbReference type="NCBIfam" id="NF006203">
    <property type="entry name" value="PRK08327.1"/>
    <property type="match status" value="1"/>
</dbReference>
<evidence type="ECO:0000256" key="3">
    <source>
        <dbReference type="RuleBase" id="RU362132"/>
    </source>
</evidence>
<dbReference type="GO" id="GO:0009099">
    <property type="term" value="P:L-valine biosynthetic process"/>
    <property type="evidence" value="ECO:0007669"/>
    <property type="project" value="TreeGrafter"/>
</dbReference>